<dbReference type="EMBL" id="FUIE01000049">
    <property type="protein sequence ID" value="SJM63343.1"/>
    <property type="molecule type" value="Genomic_DNA"/>
</dbReference>
<evidence type="ECO:0008006" key="4">
    <source>
        <dbReference type="Google" id="ProtNLM"/>
    </source>
</evidence>
<evidence type="ECO:0000313" key="3">
    <source>
        <dbReference type="Proteomes" id="UP000195766"/>
    </source>
</evidence>
<organism evidence="2 3">
    <name type="scientific">Brevundimonas diminuta 3F5N</name>
    <dbReference type="NCBI Taxonomy" id="1255603"/>
    <lineage>
        <taxon>Bacteria</taxon>
        <taxon>Pseudomonadati</taxon>
        <taxon>Pseudomonadota</taxon>
        <taxon>Alphaproteobacteria</taxon>
        <taxon>Caulobacterales</taxon>
        <taxon>Caulobacteraceae</taxon>
        <taxon>Brevundimonas</taxon>
    </lineage>
</organism>
<reference evidence="2 3" key="1">
    <citation type="submission" date="2017-02" db="EMBL/GenBank/DDBJ databases">
        <authorList>
            <person name="Peterson S.W."/>
        </authorList>
    </citation>
    <scope>NUCLEOTIDE SEQUENCE [LARGE SCALE GENOMIC DNA]</scope>
    <source>
        <strain evidence="2 3">3F5N</strain>
    </source>
</reference>
<proteinExistence type="predicted"/>
<accession>A0A1R4G5H8</accession>
<keyword evidence="1" id="KW-0732">Signal</keyword>
<protein>
    <recommendedName>
        <fullName evidence="4">Mobile element protein</fullName>
    </recommendedName>
</protein>
<feature type="signal peptide" evidence="1">
    <location>
        <begin position="1"/>
        <end position="20"/>
    </location>
</feature>
<gene>
    <name evidence="2" type="ORF">FM111_09530</name>
</gene>
<dbReference type="Proteomes" id="UP000195766">
    <property type="component" value="Unassembled WGS sequence"/>
</dbReference>
<dbReference type="AlphaFoldDB" id="A0A1R4G5H8"/>
<sequence>MLMAIAMALARSALKGSAAAAKVFLEALAPALEENVARHPELKLIDEADLVTINRRRRSKAKLGRTLKDLAKQSRKS</sequence>
<name>A0A1R4G5H8_BREDI</name>
<evidence type="ECO:0000313" key="2">
    <source>
        <dbReference type="EMBL" id="SJM63343.1"/>
    </source>
</evidence>
<feature type="chain" id="PRO_5012548817" description="Mobile element protein" evidence="1">
    <location>
        <begin position="21"/>
        <end position="77"/>
    </location>
</feature>
<evidence type="ECO:0000256" key="1">
    <source>
        <dbReference type="SAM" id="SignalP"/>
    </source>
</evidence>